<evidence type="ECO:0000256" key="1">
    <source>
        <dbReference type="ARBA" id="ARBA00023125"/>
    </source>
</evidence>
<dbReference type="SUPFAM" id="SSF46955">
    <property type="entry name" value="Putative DNA-binding domain"/>
    <property type="match status" value="1"/>
</dbReference>
<dbReference type="RefSeq" id="WP_132629690.1">
    <property type="nucleotide sequence ID" value="NZ_SMLD01000017.1"/>
</dbReference>
<dbReference type="PANTHER" id="PTHR30204">
    <property type="entry name" value="REDOX-CYCLING DRUG-SENSING TRANSCRIPTIONAL ACTIVATOR SOXR"/>
    <property type="match status" value="1"/>
</dbReference>
<dbReference type="EMBL" id="SMLD01000017">
    <property type="protein sequence ID" value="TDE56848.1"/>
    <property type="molecule type" value="Genomic_DNA"/>
</dbReference>
<reference evidence="4 5" key="1">
    <citation type="submission" date="2019-03" db="EMBL/GenBank/DDBJ databases">
        <title>Draft genome sequences of novel Actinobacteria.</title>
        <authorList>
            <person name="Sahin N."/>
            <person name="Ay H."/>
            <person name="Saygin H."/>
        </authorList>
    </citation>
    <scope>NUCLEOTIDE SEQUENCE [LARGE SCALE GENOMIC DNA]</scope>
    <source>
        <strain evidence="4 5">6K102</strain>
    </source>
</reference>
<organism evidence="4 5">
    <name type="scientific">Nonomuraea mesophila</name>
    <dbReference type="NCBI Taxonomy" id="2530382"/>
    <lineage>
        <taxon>Bacteria</taxon>
        <taxon>Bacillati</taxon>
        <taxon>Actinomycetota</taxon>
        <taxon>Actinomycetes</taxon>
        <taxon>Streptosporangiales</taxon>
        <taxon>Streptosporangiaceae</taxon>
        <taxon>Nonomuraea</taxon>
    </lineage>
</organism>
<dbReference type="InterPro" id="IPR000551">
    <property type="entry name" value="MerR-type_HTH_dom"/>
</dbReference>
<comment type="caution">
    <text evidence="4">The sequence shown here is derived from an EMBL/GenBank/DDBJ whole genome shotgun (WGS) entry which is preliminary data.</text>
</comment>
<dbReference type="CDD" id="cd00592">
    <property type="entry name" value="HTH_MerR-like"/>
    <property type="match status" value="1"/>
</dbReference>
<evidence type="ECO:0000259" key="3">
    <source>
        <dbReference type="PROSITE" id="PS50937"/>
    </source>
</evidence>
<dbReference type="AlphaFoldDB" id="A0A4R5FUE1"/>
<dbReference type="Proteomes" id="UP000295136">
    <property type="component" value="Unassembled WGS sequence"/>
</dbReference>
<evidence type="ECO:0000313" key="5">
    <source>
        <dbReference type="Proteomes" id="UP000295136"/>
    </source>
</evidence>
<dbReference type="SMART" id="SM00422">
    <property type="entry name" value="HTH_MERR"/>
    <property type="match status" value="1"/>
</dbReference>
<dbReference type="InterPro" id="IPR047057">
    <property type="entry name" value="MerR_fam"/>
</dbReference>
<proteinExistence type="predicted"/>
<feature type="domain" description="HTH merR-type" evidence="3">
    <location>
        <begin position="2"/>
        <end position="71"/>
    </location>
</feature>
<dbReference type="InterPro" id="IPR009061">
    <property type="entry name" value="DNA-bd_dom_put_sf"/>
</dbReference>
<dbReference type="Pfam" id="PF13411">
    <property type="entry name" value="MerR_1"/>
    <property type="match status" value="1"/>
</dbReference>
<name>A0A4R5FUE1_9ACTN</name>
<accession>A0A4R5FUE1</accession>
<dbReference type="GO" id="GO:0003677">
    <property type="term" value="F:DNA binding"/>
    <property type="evidence" value="ECO:0007669"/>
    <property type="project" value="UniProtKB-KW"/>
</dbReference>
<dbReference type="GO" id="GO:0003700">
    <property type="term" value="F:DNA-binding transcription factor activity"/>
    <property type="evidence" value="ECO:0007669"/>
    <property type="project" value="InterPro"/>
</dbReference>
<sequence length="262" mass="29211">MAWSTRQLAELAGSTVKAIRHYHRLGLLEVPERAANGYKQYQVAHLIRLLQIKRLRDLGVPLSQVAAMGPAGEEPDEAIRALDAELEATIERLSRVRAELTLILRHRAPIHVPPGFAALAQDLSDTNKSLFMVYSTVFSEEGLEELRRIITVRDNTGEEFEALPPDTDDATIDRLAERILPAVLRMREEHPWSNDPVADSPRGAELAGNAMAHAAAEFYNPAQLRVLRRLHHLLDQATDPHDDPPGHGAVHDSAPDVRLREE</sequence>
<keyword evidence="1" id="KW-0238">DNA-binding</keyword>
<evidence type="ECO:0000256" key="2">
    <source>
        <dbReference type="SAM" id="MobiDB-lite"/>
    </source>
</evidence>
<evidence type="ECO:0000313" key="4">
    <source>
        <dbReference type="EMBL" id="TDE56848.1"/>
    </source>
</evidence>
<feature type="region of interest" description="Disordered" evidence="2">
    <location>
        <begin position="236"/>
        <end position="262"/>
    </location>
</feature>
<dbReference type="PROSITE" id="PS50937">
    <property type="entry name" value="HTH_MERR_2"/>
    <property type="match status" value="1"/>
</dbReference>
<protein>
    <submittedName>
        <fullName evidence="4">MerR family transcriptional regulator</fullName>
    </submittedName>
</protein>
<gene>
    <name evidence="4" type="ORF">E1295_09495</name>
</gene>
<dbReference type="Gene3D" id="1.10.1660.10">
    <property type="match status" value="1"/>
</dbReference>
<dbReference type="PANTHER" id="PTHR30204:SF93">
    <property type="entry name" value="HTH MERR-TYPE DOMAIN-CONTAINING PROTEIN"/>
    <property type="match status" value="1"/>
</dbReference>
<keyword evidence="5" id="KW-1185">Reference proteome</keyword>